<dbReference type="OrthoDB" id="609366at2"/>
<dbReference type="STRING" id="247490.KSU1_C1058"/>
<comment type="caution">
    <text evidence="3">The sequence shown here is derived from an EMBL/GenBank/DDBJ whole genome shotgun (WGS) entry which is preliminary data.</text>
</comment>
<protein>
    <submittedName>
        <fullName evidence="3">Uncharacterized protein</fullName>
    </submittedName>
</protein>
<sequence length="387" mass="39862">MKKYSMVILSIIAVAILGANAFSTKINEALKKSLTDNGDWKYIRFADGTSQTTASTGGGGGGVPTNRTISTTAPLAGGGDLSVDRTLSITQSTGTQSGYLSSTDWTTFNTKQSALGFTPENAANKGAASGYASLNASSLVVQNPVNATATPTASKIPIADVNGKLDGWVTPGGITNITQIANRSYNDLQDIGINTPVQVDAFISSKGAANGLAPLDANGKVDAWVTGGSVLNQGTATVAIQRIVYKYTAGTASHTGDTNETTVLSWTLPGGTMGANGILRIVTYWEFSDATDSKTVRIRLGGSSFMNFSDSSSLTRKHQLDVLNIGTTTAQWATGQSVGQGSWASGSTSTAVNGAVNTDTDLALEFQITLANGSDTAYLRGAAVEAL</sequence>
<dbReference type="Proteomes" id="UP000002985">
    <property type="component" value="Unassembled WGS sequence"/>
</dbReference>
<evidence type="ECO:0000256" key="2">
    <source>
        <dbReference type="SAM" id="SignalP"/>
    </source>
</evidence>
<accession>I3ILQ9</accession>
<feature type="signal peptide" evidence="2">
    <location>
        <begin position="1"/>
        <end position="21"/>
    </location>
</feature>
<feature type="region of interest" description="Disordered" evidence="1">
    <location>
        <begin position="52"/>
        <end position="77"/>
    </location>
</feature>
<reference evidence="3 4" key="1">
    <citation type="journal article" date="2012" name="FEBS Lett.">
        <title>Anammox organism KSU-1 expresses a NirK-type copper-containing nitrite reductase instead of a NirS-type with cytochrome cd1.</title>
        <authorList>
            <person name="Hira D."/>
            <person name="Toh H."/>
            <person name="Migita C.T."/>
            <person name="Okubo H."/>
            <person name="Nishiyama T."/>
            <person name="Hattori M."/>
            <person name="Furukawa K."/>
            <person name="Fujii T."/>
        </authorList>
    </citation>
    <scope>NUCLEOTIDE SEQUENCE [LARGE SCALE GENOMIC DNA]</scope>
</reference>
<dbReference type="EMBL" id="BAFH01000003">
    <property type="protein sequence ID" value="GAB62654.1"/>
    <property type="molecule type" value="Genomic_DNA"/>
</dbReference>
<organism evidence="3 4">
    <name type="scientific">Candidatus Jettenia caeni</name>
    <dbReference type="NCBI Taxonomy" id="247490"/>
    <lineage>
        <taxon>Bacteria</taxon>
        <taxon>Pseudomonadati</taxon>
        <taxon>Planctomycetota</taxon>
        <taxon>Candidatus Brocadiia</taxon>
        <taxon>Candidatus Brocadiales</taxon>
        <taxon>Candidatus Brocadiaceae</taxon>
        <taxon>Candidatus Jettenia</taxon>
    </lineage>
</organism>
<feature type="chain" id="PRO_5003671449" evidence="2">
    <location>
        <begin position="22"/>
        <end position="387"/>
    </location>
</feature>
<gene>
    <name evidence="3" type="ORF">KSU1_C1058</name>
</gene>
<keyword evidence="2" id="KW-0732">Signal</keyword>
<evidence type="ECO:0000256" key="1">
    <source>
        <dbReference type="SAM" id="MobiDB-lite"/>
    </source>
</evidence>
<evidence type="ECO:0000313" key="4">
    <source>
        <dbReference type="Proteomes" id="UP000002985"/>
    </source>
</evidence>
<proteinExistence type="predicted"/>
<keyword evidence="4" id="KW-1185">Reference proteome</keyword>
<dbReference type="AlphaFoldDB" id="I3ILQ9"/>
<evidence type="ECO:0000313" key="3">
    <source>
        <dbReference type="EMBL" id="GAB62654.1"/>
    </source>
</evidence>
<name>I3ILQ9_9BACT</name>